<dbReference type="EMBL" id="JACHXM010000008">
    <property type="protein sequence ID" value="MBB3141210.1"/>
    <property type="molecule type" value="Genomic_DNA"/>
</dbReference>
<protein>
    <submittedName>
        <fullName evidence="2">Putative Zn-binding protein involved in type VI secretion</fullName>
    </submittedName>
</protein>
<dbReference type="CDD" id="cd14737">
    <property type="entry name" value="PAAR_1"/>
    <property type="match status" value="1"/>
</dbReference>
<dbReference type="Pfam" id="PF05488">
    <property type="entry name" value="PAAR_motif"/>
    <property type="match status" value="2"/>
</dbReference>
<evidence type="ECO:0000256" key="1">
    <source>
        <dbReference type="SAM" id="MobiDB-lite"/>
    </source>
</evidence>
<dbReference type="InterPro" id="IPR008727">
    <property type="entry name" value="PAAR_motif"/>
</dbReference>
<reference evidence="2 3" key="1">
    <citation type="submission" date="2020-08" db="EMBL/GenBank/DDBJ databases">
        <title>Genomic Encyclopedia of Type Strains, Phase III (KMG-III): the genomes of soil and plant-associated and newly described type strains.</title>
        <authorList>
            <person name="Whitman W."/>
        </authorList>
    </citation>
    <scope>NUCLEOTIDE SEQUENCE [LARGE SCALE GENOMIC DNA]</scope>
    <source>
        <strain evidence="2 3">CECT 5995</strain>
    </source>
</reference>
<evidence type="ECO:0000313" key="3">
    <source>
        <dbReference type="Proteomes" id="UP000525987"/>
    </source>
</evidence>
<organism evidence="2 3">
    <name type="scientific">Halomonas organivorans</name>
    <dbReference type="NCBI Taxonomy" id="257772"/>
    <lineage>
        <taxon>Bacteria</taxon>
        <taxon>Pseudomonadati</taxon>
        <taxon>Pseudomonadota</taxon>
        <taxon>Gammaproteobacteria</taxon>
        <taxon>Oceanospirillales</taxon>
        <taxon>Halomonadaceae</taxon>
        <taxon>Halomonas</taxon>
    </lineage>
</organism>
<accession>A0A7W5BY29</accession>
<dbReference type="Gene3D" id="2.60.200.60">
    <property type="match status" value="1"/>
</dbReference>
<sequence length="91" mass="9099">MPAAARQSDMCTGHPGCKPRPALTGSPNVFINGRPAHRVGDAWAKHCGHGGVLATGSSSVFVNGLPLGRVGDAISCQSMVATGSLNVFAGG</sequence>
<name>A0A7W5BY29_9GAMM</name>
<dbReference type="Proteomes" id="UP000525987">
    <property type="component" value="Unassembled WGS sequence"/>
</dbReference>
<dbReference type="RefSeq" id="WP_183387593.1">
    <property type="nucleotide sequence ID" value="NZ_JACHXM010000008.1"/>
</dbReference>
<gene>
    <name evidence="2" type="ORF">FHR96_002087</name>
</gene>
<comment type="caution">
    <text evidence="2">The sequence shown here is derived from an EMBL/GenBank/DDBJ whole genome shotgun (WGS) entry which is preliminary data.</text>
</comment>
<keyword evidence="3" id="KW-1185">Reference proteome</keyword>
<proteinExistence type="predicted"/>
<evidence type="ECO:0000313" key="2">
    <source>
        <dbReference type="EMBL" id="MBB3141210.1"/>
    </source>
</evidence>
<feature type="region of interest" description="Disordered" evidence="1">
    <location>
        <begin position="1"/>
        <end position="22"/>
    </location>
</feature>
<dbReference type="AlphaFoldDB" id="A0A7W5BY29"/>